<evidence type="ECO:0000313" key="1">
    <source>
        <dbReference type="EMBL" id="NTS32452.1"/>
    </source>
</evidence>
<name>A0A849VR73_9HYPH</name>
<evidence type="ECO:0000313" key="2">
    <source>
        <dbReference type="Proteomes" id="UP000550508"/>
    </source>
</evidence>
<gene>
    <name evidence="1" type="ORF">HQ945_14425</name>
</gene>
<organism evidence="1 2">
    <name type="scientific">Phyllobacterium pellucidum</name>
    <dbReference type="NCBI Taxonomy" id="2740464"/>
    <lineage>
        <taxon>Bacteria</taxon>
        <taxon>Pseudomonadati</taxon>
        <taxon>Pseudomonadota</taxon>
        <taxon>Alphaproteobacteria</taxon>
        <taxon>Hyphomicrobiales</taxon>
        <taxon>Phyllobacteriaceae</taxon>
        <taxon>Phyllobacterium</taxon>
    </lineage>
</organism>
<dbReference type="EMBL" id="JABUMX010000003">
    <property type="protein sequence ID" value="NTS32452.1"/>
    <property type="molecule type" value="Genomic_DNA"/>
</dbReference>
<dbReference type="AlphaFoldDB" id="A0A849VR73"/>
<keyword evidence="2" id="KW-1185">Reference proteome</keyword>
<accession>A0A849VR73</accession>
<dbReference type="RefSeq" id="WP_091921039.1">
    <property type="nucleotide sequence ID" value="NZ_CP088292.1"/>
</dbReference>
<protein>
    <submittedName>
        <fullName evidence="1">Uncharacterized protein</fullName>
    </submittedName>
</protein>
<dbReference type="Proteomes" id="UP000550508">
    <property type="component" value="Unassembled WGS sequence"/>
</dbReference>
<proteinExistence type="predicted"/>
<reference evidence="1 2" key="1">
    <citation type="submission" date="2020-05" db="EMBL/GenBank/DDBJ databases">
        <authorList>
            <person name="Kim M.K."/>
        </authorList>
    </citation>
    <scope>NUCLEOTIDE SEQUENCE [LARGE SCALE GENOMIC DNA]</scope>
    <source>
        <strain evidence="1 2">BT25</strain>
    </source>
</reference>
<comment type="caution">
    <text evidence="1">The sequence shown here is derived from an EMBL/GenBank/DDBJ whole genome shotgun (WGS) entry which is preliminary data.</text>
</comment>
<sequence length="136" mass="15055">MKTWTEKLNSEDRHQVKPAPISIAGMKAGEIMLVPTALEIDEFIRGLPEGAEMDVKSMRRAMAKAHGAEVTCPITTGFHLRTVAEAAYEAYQRTGDVKAVTPFWRVVNIKTPTIAKLSFGPAFVLEQRRREGLSDA</sequence>